<name>A0A2H0LRE0_9BACT</name>
<evidence type="ECO:0000256" key="5">
    <source>
        <dbReference type="ARBA" id="ARBA00023002"/>
    </source>
</evidence>
<dbReference type="PANTHER" id="PTHR11985:SF15">
    <property type="entry name" value="GLYCEROL-3-PHOSPHATE DEHYDROGENASE, MITOCHONDRIAL"/>
    <property type="match status" value="1"/>
</dbReference>
<feature type="domain" description="Alpha-glycerophosphate oxidase C-terminal" evidence="7">
    <location>
        <begin position="389"/>
        <end position="509"/>
    </location>
</feature>
<dbReference type="PRINTS" id="PR01001">
    <property type="entry name" value="FADG3PDH"/>
</dbReference>
<evidence type="ECO:0000259" key="6">
    <source>
        <dbReference type="Pfam" id="PF01266"/>
    </source>
</evidence>
<dbReference type="InterPro" id="IPR031656">
    <property type="entry name" value="DAO_C"/>
</dbReference>
<comment type="similarity">
    <text evidence="2">Belongs to the FAD-dependent glycerol-3-phosphate dehydrogenase family.</text>
</comment>
<dbReference type="SUPFAM" id="SSF51905">
    <property type="entry name" value="FAD/NAD(P)-binding domain"/>
    <property type="match status" value="1"/>
</dbReference>
<gene>
    <name evidence="8" type="ORF">COV74_02375</name>
</gene>
<evidence type="ECO:0000256" key="3">
    <source>
        <dbReference type="ARBA" id="ARBA00022630"/>
    </source>
</evidence>
<evidence type="ECO:0000259" key="7">
    <source>
        <dbReference type="Pfam" id="PF16901"/>
    </source>
</evidence>
<dbReference type="InterPro" id="IPR006076">
    <property type="entry name" value="FAD-dep_OxRdtase"/>
</dbReference>
<dbReference type="Gene3D" id="3.30.9.10">
    <property type="entry name" value="D-Amino Acid Oxidase, subunit A, domain 2"/>
    <property type="match status" value="1"/>
</dbReference>
<reference evidence="8 9" key="1">
    <citation type="submission" date="2017-09" db="EMBL/GenBank/DDBJ databases">
        <title>Depth-based differentiation of microbial function through sediment-hosted aquifers and enrichment of novel symbionts in the deep terrestrial subsurface.</title>
        <authorList>
            <person name="Probst A.J."/>
            <person name="Ladd B."/>
            <person name="Jarett J.K."/>
            <person name="Geller-Mcgrath D.E."/>
            <person name="Sieber C.M."/>
            <person name="Emerson J.B."/>
            <person name="Anantharaman K."/>
            <person name="Thomas B.C."/>
            <person name="Malmstrom R."/>
            <person name="Stieglmeier M."/>
            <person name="Klingl A."/>
            <person name="Woyke T."/>
            <person name="Ryan C.M."/>
            <person name="Banfield J.F."/>
        </authorList>
    </citation>
    <scope>NUCLEOTIDE SEQUENCE [LARGE SCALE GENOMIC DNA]</scope>
    <source>
        <strain evidence="8">CG11_big_fil_rev_8_21_14_0_20_45_26</strain>
    </source>
</reference>
<dbReference type="InterPro" id="IPR038299">
    <property type="entry name" value="DAO_C_sf"/>
</dbReference>
<dbReference type="AlphaFoldDB" id="A0A2H0LRE0"/>
<feature type="domain" description="FAD dependent oxidoreductase" evidence="6">
    <location>
        <begin position="14"/>
        <end position="334"/>
    </location>
</feature>
<keyword evidence="4" id="KW-0274">FAD</keyword>
<keyword evidence="5" id="KW-0560">Oxidoreductase</keyword>
<dbReference type="PANTHER" id="PTHR11985">
    <property type="entry name" value="GLYCEROL-3-PHOSPHATE DEHYDROGENASE"/>
    <property type="match status" value="1"/>
</dbReference>
<dbReference type="GO" id="GO:0006072">
    <property type="term" value="P:glycerol-3-phosphate metabolic process"/>
    <property type="evidence" value="ECO:0007669"/>
    <property type="project" value="InterPro"/>
</dbReference>
<dbReference type="Gene3D" id="1.10.8.870">
    <property type="entry name" value="Alpha-glycerophosphate oxidase, cap domain"/>
    <property type="match status" value="1"/>
</dbReference>
<dbReference type="InterPro" id="IPR000447">
    <property type="entry name" value="G3P_DH_FAD-dep"/>
</dbReference>
<dbReference type="InterPro" id="IPR036188">
    <property type="entry name" value="FAD/NAD-bd_sf"/>
</dbReference>
<protein>
    <recommendedName>
        <fullName evidence="10">FAD-dependent oxidoreductase</fullName>
    </recommendedName>
</protein>
<accession>A0A2H0LRE0</accession>
<evidence type="ECO:0000256" key="4">
    <source>
        <dbReference type="ARBA" id="ARBA00022827"/>
    </source>
</evidence>
<organism evidence="8 9">
    <name type="scientific">Candidatus Abzuiibacterium crystallinum</name>
    <dbReference type="NCBI Taxonomy" id="1974748"/>
    <lineage>
        <taxon>Bacteria</taxon>
        <taxon>Pseudomonadati</taxon>
        <taxon>Candidatus Omnitrophota</taxon>
        <taxon>Candidatus Abzuiibacterium</taxon>
    </lineage>
</organism>
<proteinExistence type="inferred from homology"/>
<evidence type="ECO:0000256" key="2">
    <source>
        <dbReference type="ARBA" id="ARBA00007330"/>
    </source>
</evidence>
<dbReference type="EMBL" id="PCVY01000022">
    <property type="protein sequence ID" value="PIQ87010.1"/>
    <property type="molecule type" value="Genomic_DNA"/>
</dbReference>
<comment type="caution">
    <text evidence="8">The sequence shown here is derived from an EMBL/GenBank/DDBJ whole genome shotgun (WGS) entry which is preliminary data.</text>
</comment>
<evidence type="ECO:0000313" key="9">
    <source>
        <dbReference type="Proteomes" id="UP000230859"/>
    </source>
</evidence>
<dbReference type="GO" id="GO:0004368">
    <property type="term" value="F:glycerol-3-phosphate dehydrogenase (quinone) activity"/>
    <property type="evidence" value="ECO:0007669"/>
    <property type="project" value="InterPro"/>
</dbReference>
<dbReference type="Proteomes" id="UP000230859">
    <property type="component" value="Unassembled WGS sequence"/>
</dbReference>
<keyword evidence="3" id="KW-0285">Flavoprotein</keyword>
<dbReference type="Pfam" id="PF01266">
    <property type="entry name" value="DAO"/>
    <property type="match status" value="1"/>
</dbReference>
<comment type="cofactor">
    <cofactor evidence="1">
        <name>FAD</name>
        <dbReference type="ChEBI" id="CHEBI:57692"/>
    </cofactor>
</comment>
<evidence type="ECO:0000313" key="8">
    <source>
        <dbReference type="EMBL" id="PIQ87010.1"/>
    </source>
</evidence>
<evidence type="ECO:0000256" key="1">
    <source>
        <dbReference type="ARBA" id="ARBA00001974"/>
    </source>
</evidence>
<sequence>MATLNQIADQEWEVLVIGGGIFGAAVARDAVMRGFKTALVERNDFAGETSGRSTKLVHGGIRYLEHLELGLVRECLAERTILLTMARHLVKPLPFLFPVFKGDRFPLPLIKLGTALYGTLAGRNTLKTQESFSALAVKDYYPFLANAPIQGAVKYYDAQMDDIRLCLETVLTAQMEGAQAANHTEVIKIGIRSDGKYDVVLKDTLSGARGKTRAQVLVNAAGPWADKLRSKLEPQHKPMLLLSKGIHLIVNKKFSGDAVVLSSSDKRIIFIIPWREGSIIGTTDTPFAGELEEVRASENDIEFLRNEVERITCGIRIENKDIITTFAGLRPLAALNSGNTAKASRKHHIYESPPRFFSIVGGKYTTHRLIAEQVCNKIEHALGRGHVRSRTAQTPLLGSFDLQSDPPRFYIPAQRSEMQLSSLKNLLCTYGGQIKKVLQIANRSSVLQRPLSPQHPLIGAQVIYAIEHEMARTLMDVCVRRLRLDQMPGCGLDTVGQAADLMAARLNWSWLQKEKEILEYQSWVRQQTEFLF</sequence>
<dbReference type="Pfam" id="PF16901">
    <property type="entry name" value="DAO_C"/>
    <property type="match status" value="1"/>
</dbReference>
<dbReference type="Gene3D" id="3.50.50.60">
    <property type="entry name" value="FAD/NAD(P)-binding domain"/>
    <property type="match status" value="1"/>
</dbReference>
<evidence type="ECO:0008006" key="10">
    <source>
        <dbReference type="Google" id="ProtNLM"/>
    </source>
</evidence>